<evidence type="ECO:0000313" key="2">
    <source>
        <dbReference type="EMBL" id="MSS48953.1"/>
    </source>
</evidence>
<dbReference type="AlphaFoldDB" id="A0A7K0JGT0"/>
<dbReference type="RefSeq" id="WP_154577445.1">
    <property type="nucleotide sequence ID" value="NZ_VULU01000020.1"/>
</dbReference>
<protein>
    <recommendedName>
        <fullName evidence="1">Large polyvalent protein-associated domain-containing protein</fullName>
    </recommendedName>
</protein>
<name>A0A7K0JGT0_PHOVU</name>
<evidence type="ECO:0000313" key="3">
    <source>
        <dbReference type="Proteomes" id="UP000460950"/>
    </source>
</evidence>
<proteinExistence type="predicted"/>
<dbReference type="EMBL" id="VULU01000020">
    <property type="protein sequence ID" value="MSS48953.1"/>
    <property type="molecule type" value="Genomic_DNA"/>
</dbReference>
<accession>A0A7K0JGT0</accession>
<dbReference type="Pfam" id="PF18824">
    <property type="entry name" value="LPD11"/>
    <property type="match status" value="1"/>
</dbReference>
<dbReference type="InterPro" id="IPR040789">
    <property type="entry name" value="LPD11"/>
</dbReference>
<sequence>MKTITEQATENGRLTVEEIVNRDKTFRYMLLSRLQSDCDYYLHYGGRHPKVLWAGDETRQIEFMTGLYNSFGADEKPEWLTMEQIRQYASEMLGADS</sequence>
<organism evidence="2 3">
    <name type="scientific">Phocaeicola vulgatus</name>
    <name type="common">Bacteroides vulgatus</name>
    <dbReference type="NCBI Taxonomy" id="821"/>
    <lineage>
        <taxon>Bacteria</taxon>
        <taxon>Pseudomonadati</taxon>
        <taxon>Bacteroidota</taxon>
        <taxon>Bacteroidia</taxon>
        <taxon>Bacteroidales</taxon>
        <taxon>Bacteroidaceae</taxon>
        <taxon>Phocaeicola</taxon>
    </lineage>
</organism>
<feature type="domain" description="Large polyvalent protein-associated" evidence="1">
    <location>
        <begin position="25"/>
        <end position="92"/>
    </location>
</feature>
<reference evidence="2 3" key="1">
    <citation type="submission" date="2019-09" db="EMBL/GenBank/DDBJ databases">
        <title>In-depth cultivation of the pig gut microbiome towards novel bacterial diversity and tailored functional studies.</title>
        <authorList>
            <person name="Wylensek D."/>
            <person name="Hitch T.C.A."/>
            <person name="Clavel T."/>
        </authorList>
    </citation>
    <scope>NUCLEOTIDE SEQUENCE [LARGE SCALE GENOMIC DNA]</scope>
    <source>
        <strain evidence="2 3">WCA-389-WT-3C</strain>
    </source>
</reference>
<comment type="caution">
    <text evidence="2">The sequence shown here is derived from an EMBL/GenBank/DDBJ whole genome shotgun (WGS) entry which is preliminary data.</text>
</comment>
<gene>
    <name evidence="2" type="ORF">FYJ30_11725</name>
</gene>
<dbReference type="Proteomes" id="UP000460950">
    <property type="component" value="Unassembled WGS sequence"/>
</dbReference>
<evidence type="ECO:0000259" key="1">
    <source>
        <dbReference type="Pfam" id="PF18824"/>
    </source>
</evidence>